<dbReference type="EMBL" id="LGST01000059">
    <property type="protein sequence ID" value="KND96097.1"/>
    <property type="molecule type" value="Genomic_DNA"/>
</dbReference>
<protein>
    <submittedName>
        <fullName evidence="1">Uncharacterized protein</fullName>
    </submittedName>
</protein>
<evidence type="ECO:0000313" key="2">
    <source>
        <dbReference type="Proteomes" id="UP000037122"/>
    </source>
</evidence>
<name>A0A0L0NPL4_CANAR</name>
<dbReference type="AlphaFoldDB" id="A0A0L0NPL4"/>
<dbReference type="VEuPathDB" id="FungiDB:QG37_07582"/>
<gene>
    <name evidence="1" type="ORF">QG37_07582</name>
</gene>
<evidence type="ECO:0000313" key="1">
    <source>
        <dbReference type="EMBL" id="KND96097.1"/>
    </source>
</evidence>
<proteinExistence type="predicted"/>
<organism evidence="1 2">
    <name type="scientific">Candidozyma auris</name>
    <name type="common">Yeast</name>
    <name type="synonym">Candida auris</name>
    <dbReference type="NCBI Taxonomy" id="498019"/>
    <lineage>
        <taxon>Eukaryota</taxon>
        <taxon>Fungi</taxon>
        <taxon>Dikarya</taxon>
        <taxon>Ascomycota</taxon>
        <taxon>Saccharomycotina</taxon>
        <taxon>Pichiomycetes</taxon>
        <taxon>Metschnikowiaceae</taxon>
        <taxon>Candidozyma</taxon>
    </lineage>
</organism>
<reference evidence="2" key="1">
    <citation type="journal article" date="2015" name="BMC Genomics">
        <title>Draft genome of a commonly misdiagnosed multidrug resistant pathogen Candida auris.</title>
        <authorList>
            <person name="Chatterjee S."/>
            <person name="Alampalli S.V."/>
            <person name="Nageshan R.K."/>
            <person name="Chettiar S.T."/>
            <person name="Joshi S."/>
            <person name="Tatu U.S."/>
        </authorList>
    </citation>
    <scope>NUCLEOTIDE SEQUENCE [LARGE SCALE GENOMIC DNA]</scope>
    <source>
        <strain evidence="2">6684</strain>
    </source>
</reference>
<comment type="caution">
    <text evidence="1">The sequence shown here is derived from an EMBL/GenBank/DDBJ whole genome shotgun (WGS) entry which is preliminary data.</text>
</comment>
<sequence length="51" mass="6063">MWAAKREKKKKEKIRIDVHEQMKRSEEFAVVRAFVEVPATRWGIGSSFRSQ</sequence>
<accession>A0A0L0NPL4</accession>
<dbReference type="Proteomes" id="UP000037122">
    <property type="component" value="Unassembled WGS sequence"/>
</dbReference>